<name>F4RM83_MELLP</name>
<reference evidence="2" key="1">
    <citation type="journal article" date="2011" name="Proc. Natl. Acad. Sci. U.S.A.">
        <title>Obligate biotrophy features unraveled by the genomic analysis of rust fungi.</title>
        <authorList>
            <person name="Duplessis S."/>
            <person name="Cuomo C.A."/>
            <person name="Lin Y.-C."/>
            <person name="Aerts A."/>
            <person name="Tisserant E."/>
            <person name="Veneault-Fourrey C."/>
            <person name="Joly D.L."/>
            <person name="Hacquard S."/>
            <person name="Amselem J."/>
            <person name="Cantarel B.L."/>
            <person name="Chiu R."/>
            <person name="Coutinho P.M."/>
            <person name="Feau N."/>
            <person name="Field M."/>
            <person name="Frey P."/>
            <person name="Gelhaye E."/>
            <person name="Goldberg J."/>
            <person name="Grabherr M.G."/>
            <person name="Kodira C.D."/>
            <person name="Kohler A."/>
            <person name="Kuees U."/>
            <person name="Lindquist E.A."/>
            <person name="Lucas S.M."/>
            <person name="Mago R."/>
            <person name="Mauceli E."/>
            <person name="Morin E."/>
            <person name="Murat C."/>
            <person name="Pangilinan J.L."/>
            <person name="Park R."/>
            <person name="Pearson M."/>
            <person name="Quesneville H."/>
            <person name="Rouhier N."/>
            <person name="Sakthikumar S."/>
            <person name="Salamov A.A."/>
            <person name="Schmutz J."/>
            <person name="Selles B."/>
            <person name="Shapiro H."/>
            <person name="Tanguay P."/>
            <person name="Tuskan G.A."/>
            <person name="Henrissat B."/>
            <person name="Van de Peer Y."/>
            <person name="Rouze P."/>
            <person name="Ellis J.G."/>
            <person name="Dodds P.N."/>
            <person name="Schein J.E."/>
            <person name="Zhong S."/>
            <person name="Hamelin R.C."/>
            <person name="Grigoriev I.V."/>
            <person name="Szabo L.J."/>
            <person name="Martin F."/>
        </authorList>
    </citation>
    <scope>NUCLEOTIDE SEQUENCE [LARGE SCALE GENOMIC DNA]</scope>
    <source>
        <strain evidence="2">98AG31 / pathotype 3-4-7</strain>
    </source>
</reference>
<gene>
    <name evidence="1" type="ORF">MELLADRAFT_106663</name>
</gene>
<dbReference type="KEGG" id="mlr:MELLADRAFT_106663"/>
<dbReference type="EMBL" id="GL883108">
    <property type="protein sequence ID" value="EGG06511.1"/>
    <property type="molecule type" value="Genomic_DNA"/>
</dbReference>
<dbReference type="GeneID" id="18922960"/>
<sequence length="101" mass="10902">MSMEAFLIKAHELKIGEFSVERAVPGSNYPLPAGGQMLIEVIPAVILACESADPGKSTAITGGIYSPVSRAAILVCASARLFHRHRWHIPIDSLHAPEDLR</sequence>
<dbReference type="RefSeq" id="XP_007410345.1">
    <property type="nucleotide sequence ID" value="XM_007410283.1"/>
</dbReference>
<accession>F4RM83</accession>
<evidence type="ECO:0000313" key="1">
    <source>
        <dbReference type="EMBL" id="EGG06511.1"/>
    </source>
</evidence>
<dbReference type="Proteomes" id="UP000001072">
    <property type="component" value="Unassembled WGS sequence"/>
</dbReference>
<protein>
    <submittedName>
        <fullName evidence="1">Uncharacterized protein</fullName>
    </submittedName>
</protein>
<evidence type="ECO:0000313" key="2">
    <source>
        <dbReference type="Proteomes" id="UP000001072"/>
    </source>
</evidence>
<dbReference type="HOGENOM" id="CLU_2292294_0_0_1"/>
<proteinExistence type="predicted"/>
<dbReference type="AlphaFoldDB" id="F4RM83"/>
<organism evidence="2">
    <name type="scientific">Melampsora larici-populina (strain 98AG31 / pathotype 3-4-7)</name>
    <name type="common">Poplar leaf rust fungus</name>
    <dbReference type="NCBI Taxonomy" id="747676"/>
    <lineage>
        <taxon>Eukaryota</taxon>
        <taxon>Fungi</taxon>
        <taxon>Dikarya</taxon>
        <taxon>Basidiomycota</taxon>
        <taxon>Pucciniomycotina</taxon>
        <taxon>Pucciniomycetes</taxon>
        <taxon>Pucciniales</taxon>
        <taxon>Melampsoraceae</taxon>
        <taxon>Melampsora</taxon>
    </lineage>
</organism>
<dbReference type="InParanoid" id="F4RM83"/>
<keyword evidence="2" id="KW-1185">Reference proteome</keyword>
<dbReference type="VEuPathDB" id="FungiDB:MELLADRAFT_106663"/>